<organism evidence="2">
    <name type="scientific">Aegilops tauschii</name>
    <name type="common">Tausch's goatgrass</name>
    <name type="synonym">Aegilops squarrosa</name>
    <dbReference type="NCBI Taxonomy" id="37682"/>
    <lineage>
        <taxon>Eukaryota</taxon>
        <taxon>Viridiplantae</taxon>
        <taxon>Streptophyta</taxon>
        <taxon>Embryophyta</taxon>
        <taxon>Tracheophyta</taxon>
        <taxon>Spermatophyta</taxon>
        <taxon>Magnoliopsida</taxon>
        <taxon>Liliopsida</taxon>
        <taxon>Poales</taxon>
        <taxon>Poaceae</taxon>
        <taxon>BOP clade</taxon>
        <taxon>Pooideae</taxon>
        <taxon>Triticodae</taxon>
        <taxon>Triticeae</taxon>
        <taxon>Triticinae</taxon>
        <taxon>Aegilops</taxon>
    </lineage>
</organism>
<feature type="compositionally biased region" description="Basic and acidic residues" evidence="1">
    <location>
        <begin position="54"/>
        <end position="64"/>
    </location>
</feature>
<accession>M8BPJ8</accession>
<reference evidence="2" key="1">
    <citation type="submission" date="2015-06" db="UniProtKB">
        <authorList>
            <consortium name="EnsemblPlants"/>
        </authorList>
    </citation>
    <scope>IDENTIFICATION</scope>
</reference>
<feature type="region of interest" description="Disordered" evidence="1">
    <location>
        <begin position="37"/>
        <end position="64"/>
    </location>
</feature>
<protein>
    <submittedName>
        <fullName evidence="2">Uncharacterized protein</fullName>
    </submittedName>
</protein>
<sequence>MATAGELVGLRLIIQPSPRRQQRPALAVLRRSSGRASLLQRRVPVSADGQGGEAGDRDPGQEAA</sequence>
<dbReference type="AlphaFoldDB" id="M8BPJ8"/>
<proteinExistence type="predicted"/>
<name>M8BPJ8_AEGTA</name>
<evidence type="ECO:0000313" key="2">
    <source>
        <dbReference type="EnsemblPlants" id="EMT26940"/>
    </source>
</evidence>
<dbReference type="EnsemblPlants" id="EMT26940">
    <property type="protein sequence ID" value="EMT26940"/>
    <property type="gene ID" value="F775_31798"/>
</dbReference>
<evidence type="ECO:0000256" key="1">
    <source>
        <dbReference type="SAM" id="MobiDB-lite"/>
    </source>
</evidence>